<dbReference type="NCBIfam" id="NF002270">
    <property type="entry name" value="PRK01202.1"/>
    <property type="match status" value="1"/>
</dbReference>
<comment type="subunit">
    <text evidence="3">The glycine cleavage system is composed of four proteins: P, T, L and H.</text>
</comment>
<dbReference type="InterPro" id="IPR000089">
    <property type="entry name" value="Biotin_lipoyl"/>
</dbReference>
<dbReference type="Gene3D" id="2.40.50.100">
    <property type="match status" value="1"/>
</dbReference>
<keyword evidence="2 3" id="KW-0450">Lipoyl</keyword>
<keyword evidence="6" id="KW-1185">Reference proteome</keyword>
<dbReference type="InterPro" id="IPR033753">
    <property type="entry name" value="GCV_H/Fam206"/>
</dbReference>
<evidence type="ECO:0000256" key="3">
    <source>
        <dbReference type="HAMAP-Rule" id="MF_00272"/>
    </source>
</evidence>
<dbReference type="Pfam" id="PF01597">
    <property type="entry name" value="GCV_H"/>
    <property type="match status" value="1"/>
</dbReference>
<dbReference type="SUPFAM" id="SSF51230">
    <property type="entry name" value="Single hybrid motif"/>
    <property type="match status" value="1"/>
</dbReference>
<dbReference type="PANTHER" id="PTHR11715:SF3">
    <property type="entry name" value="GLYCINE CLEAVAGE SYSTEM H PROTEIN-RELATED"/>
    <property type="match status" value="1"/>
</dbReference>
<protein>
    <recommendedName>
        <fullName evidence="3">Glycine cleavage system H protein</fullName>
    </recommendedName>
</protein>
<reference evidence="5" key="1">
    <citation type="submission" date="2023-05" db="EMBL/GenBank/DDBJ databases">
        <title>Limnohabitans sp. strain HM2-2 Genome sequencing and assembly.</title>
        <authorList>
            <person name="Jung Y."/>
        </authorList>
    </citation>
    <scope>NUCLEOTIDE SEQUENCE</scope>
    <source>
        <strain evidence="5">HM2-2</strain>
    </source>
</reference>
<comment type="cofactor">
    <cofactor evidence="3">
        <name>(R)-lipoate</name>
        <dbReference type="ChEBI" id="CHEBI:83088"/>
    </cofactor>
    <text evidence="3">Binds 1 lipoyl cofactor covalently.</text>
</comment>
<comment type="function">
    <text evidence="3">The glycine cleavage system catalyzes the degradation of glycine. The H protein shuttles the methylamine group of glycine from the P protein to the T protein.</text>
</comment>
<dbReference type="InterPro" id="IPR002930">
    <property type="entry name" value="GCV_H"/>
</dbReference>
<sequence length="120" mass="12830">MSFLFSDEHTWLQRDSDIAVMGITVHAQDTLGDIVFVDLPAIGATFKAKAVAGVVESVKAAADVHMPAGGEIIEVNEALRADPSLANSDPLGQGWFFKARLTNLGDLDSLLDEAAYQKIT</sequence>
<evidence type="ECO:0000313" key="6">
    <source>
        <dbReference type="Proteomes" id="UP001431902"/>
    </source>
</evidence>
<dbReference type="InterPro" id="IPR011053">
    <property type="entry name" value="Single_hybrid_motif"/>
</dbReference>
<dbReference type="PROSITE" id="PS50968">
    <property type="entry name" value="BIOTINYL_LIPOYL"/>
    <property type="match status" value="1"/>
</dbReference>
<dbReference type="PANTHER" id="PTHR11715">
    <property type="entry name" value="GLYCINE CLEAVAGE SYSTEM H PROTEIN"/>
    <property type="match status" value="1"/>
</dbReference>
<accession>A0ABT6X349</accession>
<comment type="caution">
    <text evidence="5">The sequence shown here is derived from an EMBL/GenBank/DDBJ whole genome shotgun (WGS) entry which is preliminary data.</text>
</comment>
<dbReference type="CDD" id="cd06848">
    <property type="entry name" value="GCS_H"/>
    <property type="match status" value="1"/>
</dbReference>
<dbReference type="RefSeq" id="WP_283222948.1">
    <property type="nucleotide sequence ID" value="NZ_JASGBH010000001.1"/>
</dbReference>
<dbReference type="Proteomes" id="UP001431902">
    <property type="component" value="Unassembled WGS sequence"/>
</dbReference>
<feature type="modified residue" description="N6-lipoyllysine" evidence="3">
    <location>
        <position position="59"/>
    </location>
</feature>
<dbReference type="NCBIfam" id="TIGR00527">
    <property type="entry name" value="gcvH"/>
    <property type="match status" value="1"/>
</dbReference>
<gene>
    <name evidence="3 5" type="primary">gcvH</name>
    <name evidence="5" type="ORF">QLQ16_01680</name>
</gene>
<dbReference type="EMBL" id="JASGBH010000001">
    <property type="protein sequence ID" value="MDI9232543.1"/>
    <property type="molecule type" value="Genomic_DNA"/>
</dbReference>
<comment type="similarity">
    <text evidence="1 3">Belongs to the GcvH family.</text>
</comment>
<dbReference type="InterPro" id="IPR003016">
    <property type="entry name" value="2-oxoA_DH_lipoyl-BS"/>
</dbReference>
<evidence type="ECO:0000256" key="2">
    <source>
        <dbReference type="ARBA" id="ARBA00022823"/>
    </source>
</evidence>
<dbReference type="HAMAP" id="MF_00272">
    <property type="entry name" value="GcvH"/>
    <property type="match status" value="1"/>
</dbReference>
<feature type="domain" description="Lipoyl-binding" evidence="4">
    <location>
        <begin position="18"/>
        <end position="100"/>
    </location>
</feature>
<proteinExistence type="inferred from homology"/>
<organism evidence="5 6">
    <name type="scientific">Limnohabitans lacus</name>
    <dbReference type="NCBI Taxonomy" id="3045173"/>
    <lineage>
        <taxon>Bacteria</taxon>
        <taxon>Pseudomonadati</taxon>
        <taxon>Pseudomonadota</taxon>
        <taxon>Betaproteobacteria</taxon>
        <taxon>Burkholderiales</taxon>
        <taxon>Comamonadaceae</taxon>
        <taxon>Limnohabitans</taxon>
    </lineage>
</organism>
<dbReference type="PROSITE" id="PS00189">
    <property type="entry name" value="LIPOYL"/>
    <property type="match status" value="1"/>
</dbReference>
<evidence type="ECO:0000259" key="4">
    <source>
        <dbReference type="PROSITE" id="PS50968"/>
    </source>
</evidence>
<dbReference type="InterPro" id="IPR017453">
    <property type="entry name" value="GCV_H_sub"/>
</dbReference>
<name>A0ABT6X349_9BURK</name>
<evidence type="ECO:0000256" key="1">
    <source>
        <dbReference type="ARBA" id="ARBA00009249"/>
    </source>
</evidence>
<evidence type="ECO:0000313" key="5">
    <source>
        <dbReference type="EMBL" id="MDI9232543.1"/>
    </source>
</evidence>